<evidence type="ECO:0000313" key="3">
    <source>
        <dbReference type="Proteomes" id="UP001056648"/>
    </source>
</evidence>
<dbReference type="EMBL" id="CP098735">
    <property type="protein sequence ID" value="USE76915.1"/>
    <property type="molecule type" value="Genomic_DNA"/>
</dbReference>
<evidence type="ECO:0000313" key="2">
    <source>
        <dbReference type="EMBL" id="USE76915.1"/>
    </source>
</evidence>
<accession>A0ABY4VI51</accession>
<organism evidence="2 3">
    <name type="scientific">Cupriavidus gilardii</name>
    <dbReference type="NCBI Taxonomy" id="82541"/>
    <lineage>
        <taxon>Bacteria</taxon>
        <taxon>Pseudomonadati</taxon>
        <taxon>Pseudomonadota</taxon>
        <taxon>Betaproteobacteria</taxon>
        <taxon>Burkholderiales</taxon>
        <taxon>Burkholderiaceae</taxon>
        <taxon>Cupriavidus</taxon>
    </lineage>
</organism>
<dbReference type="Proteomes" id="UP001056648">
    <property type="component" value="Chromosome 1"/>
</dbReference>
<keyword evidence="3" id="KW-1185">Reference proteome</keyword>
<feature type="region of interest" description="Disordered" evidence="1">
    <location>
        <begin position="258"/>
        <end position="279"/>
    </location>
</feature>
<protein>
    <recommendedName>
        <fullName evidence="4">BIG2 domain-containing protein</fullName>
    </recommendedName>
</protein>
<gene>
    <name evidence="2" type="ORF">NDR89_06530</name>
</gene>
<dbReference type="Gene3D" id="2.60.40.1080">
    <property type="match status" value="1"/>
</dbReference>
<proteinExistence type="predicted"/>
<name>A0ABY4VI51_9BURK</name>
<evidence type="ECO:0008006" key="4">
    <source>
        <dbReference type="Google" id="ProtNLM"/>
    </source>
</evidence>
<feature type="compositionally biased region" description="Polar residues" evidence="1">
    <location>
        <begin position="258"/>
        <end position="277"/>
    </location>
</feature>
<evidence type="ECO:0000256" key="1">
    <source>
        <dbReference type="SAM" id="MobiDB-lite"/>
    </source>
</evidence>
<dbReference type="RefSeq" id="WP_232963210.1">
    <property type="nucleotide sequence ID" value="NZ_CP098735.1"/>
</dbReference>
<reference evidence="2" key="1">
    <citation type="submission" date="2022-06" db="EMBL/GenBank/DDBJ databases">
        <title>Complete genome sequence and characterization of Cupriavidus gilardii QJ1 isolated from contaminating cells.</title>
        <authorList>
            <person name="Qi J."/>
        </authorList>
    </citation>
    <scope>NUCLEOTIDE SEQUENCE</scope>
    <source>
        <strain evidence="2">QJ1</strain>
    </source>
</reference>
<sequence>MTLGQSAGQVGVGRTLTLAAVVVDSNGRDVTAQGSYAWTSSDPAVATVTPSANVAGAAVVTGIAAGTVNVQVAATIHGADGKAIALPVQTATITVAASNDYSLAVSHPLLTLANGETRQIRATLLDGDGIDVSGAVHDWAWASSAAGIQLGADRERATLHGVNPSTTGTVEGTVTVGVTAPNGVALAARIAVVVLKNGSYAYTLELLRNGAPIDAISILNGYPATLSARVMRSDGLDATAQFDGQWSYASTSPSLSVQSNAQSTASGRGFTLDTSRPNGADPLQSLLKITATSKALDATPSAGLTVTEQPTWALVYDGPQPLRIATMPPLPIPVTATVRHRGNALTFLACEAWDWQQSGNIAVTPATHPGQVGVTPLTPGDFSLTASCTVRQSGQRLSLTINGSAI</sequence>